<protein>
    <submittedName>
        <fullName evidence="1">Protein of unassigned function</fullName>
    </submittedName>
</protein>
<gene>
    <name evidence="1" type="ORF">MOC_4262</name>
</gene>
<dbReference type="GeneID" id="96606037"/>
<keyword evidence="2" id="KW-1185">Reference proteome</keyword>
<dbReference type="KEGG" id="mor:MOC_4262"/>
<dbReference type="RefSeq" id="WP_164706367.1">
    <property type="nucleotide sequence ID" value="NZ_CP003811.1"/>
</dbReference>
<name>A0A089NXB2_9HYPH</name>
<dbReference type="HOGENOM" id="CLU_210340_0_0_5"/>
<dbReference type="EMBL" id="CP003811">
    <property type="protein sequence ID" value="AIQ92017.1"/>
    <property type="molecule type" value="Genomic_DNA"/>
</dbReference>
<dbReference type="AlphaFoldDB" id="A0A089NXB2"/>
<evidence type="ECO:0000313" key="2">
    <source>
        <dbReference type="Proteomes" id="UP000029492"/>
    </source>
</evidence>
<accession>A0A089NXB2</accession>
<sequence length="58" mass="6509">MTRQQVATAIRRLVDLQVEDIERAVRDGHKTIALNELADLNRQLKAFAAALKKAPARI</sequence>
<evidence type="ECO:0000313" key="1">
    <source>
        <dbReference type="EMBL" id="AIQ92017.1"/>
    </source>
</evidence>
<dbReference type="eggNOG" id="ENOG502ZZ4D">
    <property type="taxonomic scope" value="Bacteria"/>
</dbReference>
<proteinExistence type="predicted"/>
<dbReference type="Proteomes" id="UP000029492">
    <property type="component" value="Chromosome"/>
</dbReference>
<organism evidence="1 2">
    <name type="scientific">Methylobacterium oryzae CBMB20</name>
    <dbReference type="NCBI Taxonomy" id="693986"/>
    <lineage>
        <taxon>Bacteria</taxon>
        <taxon>Pseudomonadati</taxon>
        <taxon>Pseudomonadota</taxon>
        <taxon>Alphaproteobacteria</taxon>
        <taxon>Hyphomicrobiales</taxon>
        <taxon>Methylobacteriaceae</taxon>
        <taxon>Methylobacterium</taxon>
    </lineage>
</organism>
<reference evidence="1 2" key="1">
    <citation type="journal article" date="2014" name="PLoS ONE">
        <title>Genome Information of Methylobacterium oryzae, a Plant-Probiotic Methylotroph in the Phyllosphere.</title>
        <authorList>
            <person name="Kwak M.J."/>
            <person name="Jeong H."/>
            <person name="Madhaiyan M."/>
            <person name="Lee Y."/>
            <person name="Sa T.M."/>
            <person name="Oh T.K."/>
            <person name="Kim J.F."/>
        </authorList>
    </citation>
    <scope>NUCLEOTIDE SEQUENCE [LARGE SCALE GENOMIC DNA]</scope>
    <source>
        <strain evidence="1 2">CBMB20</strain>
    </source>
</reference>